<sequence>MNSWDPGLSIRHRYDLVFKTQVVLARQCTMGRNKSALSPPRCQIRAAPRAPPDLYYSCCCNYYILM</sequence>
<reference evidence="1 2" key="1">
    <citation type="journal article" date="2019" name="Commun. Biol.">
        <title>The bagworm genome reveals a unique fibroin gene that provides high tensile strength.</title>
        <authorList>
            <person name="Kono N."/>
            <person name="Nakamura H."/>
            <person name="Ohtoshi R."/>
            <person name="Tomita M."/>
            <person name="Numata K."/>
            <person name="Arakawa K."/>
        </authorList>
    </citation>
    <scope>NUCLEOTIDE SEQUENCE [LARGE SCALE GENOMIC DNA]</scope>
</reference>
<protein>
    <submittedName>
        <fullName evidence="1">Uncharacterized protein</fullName>
    </submittedName>
</protein>
<keyword evidence="2" id="KW-1185">Reference proteome</keyword>
<evidence type="ECO:0000313" key="1">
    <source>
        <dbReference type="EMBL" id="GBP75984.1"/>
    </source>
</evidence>
<dbReference type="EMBL" id="BGZK01001270">
    <property type="protein sequence ID" value="GBP75984.1"/>
    <property type="molecule type" value="Genomic_DNA"/>
</dbReference>
<comment type="caution">
    <text evidence="1">The sequence shown here is derived from an EMBL/GenBank/DDBJ whole genome shotgun (WGS) entry which is preliminary data.</text>
</comment>
<proteinExistence type="predicted"/>
<name>A0A4C1YLV0_EUMVA</name>
<organism evidence="1 2">
    <name type="scientific">Eumeta variegata</name>
    <name type="common">Bagworm moth</name>
    <name type="synonym">Eumeta japonica</name>
    <dbReference type="NCBI Taxonomy" id="151549"/>
    <lineage>
        <taxon>Eukaryota</taxon>
        <taxon>Metazoa</taxon>
        <taxon>Ecdysozoa</taxon>
        <taxon>Arthropoda</taxon>
        <taxon>Hexapoda</taxon>
        <taxon>Insecta</taxon>
        <taxon>Pterygota</taxon>
        <taxon>Neoptera</taxon>
        <taxon>Endopterygota</taxon>
        <taxon>Lepidoptera</taxon>
        <taxon>Glossata</taxon>
        <taxon>Ditrysia</taxon>
        <taxon>Tineoidea</taxon>
        <taxon>Psychidae</taxon>
        <taxon>Oiketicinae</taxon>
        <taxon>Eumeta</taxon>
    </lineage>
</organism>
<accession>A0A4C1YLV0</accession>
<dbReference type="Proteomes" id="UP000299102">
    <property type="component" value="Unassembled WGS sequence"/>
</dbReference>
<gene>
    <name evidence="1" type="ORF">EVAR_32235_1</name>
</gene>
<evidence type="ECO:0000313" key="2">
    <source>
        <dbReference type="Proteomes" id="UP000299102"/>
    </source>
</evidence>
<dbReference type="AlphaFoldDB" id="A0A4C1YLV0"/>